<dbReference type="Gene3D" id="3.10.580.10">
    <property type="entry name" value="CBS-domain"/>
    <property type="match status" value="1"/>
</dbReference>
<evidence type="ECO:0000259" key="13">
    <source>
        <dbReference type="PROSITE" id="PS51371"/>
    </source>
</evidence>
<evidence type="ECO:0000313" key="15">
    <source>
        <dbReference type="EMBL" id="SFJ19234.1"/>
    </source>
</evidence>
<dbReference type="InterPro" id="IPR005170">
    <property type="entry name" value="Transptr-assoc_dom"/>
</dbReference>
<organism evidence="15 16">
    <name type="scientific">Albimonas pacifica</name>
    <dbReference type="NCBI Taxonomy" id="1114924"/>
    <lineage>
        <taxon>Bacteria</taxon>
        <taxon>Pseudomonadati</taxon>
        <taxon>Pseudomonadota</taxon>
        <taxon>Alphaproteobacteria</taxon>
        <taxon>Rhodobacterales</taxon>
        <taxon>Paracoccaceae</taxon>
        <taxon>Albimonas</taxon>
    </lineage>
</organism>
<evidence type="ECO:0000256" key="3">
    <source>
        <dbReference type="ARBA" id="ARBA00022475"/>
    </source>
</evidence>
<evidence type="ECO:0000256" key="2">
    <source>
        <dbReference type="ARBA" id="ARBA00006446"/>
    </source>
</evidence>
<dbReference type="Pfam" id="PF01595">
    <property type="entry name" value="CNNM"/>
    <property type="match status" value="1"/>
</dbReference>
<sequence>MTPDPRAAADALAPGAPFADPSGASEAPLRLAQAGGPASDGGAQAASGLADGAMTIAGVPAEVLGIGAGIVLLLVVSAFFSGSETALTASSRAKLHGMADRGSKGAQAALRVKEDGERLIGAILVGNNIANILGTALATSLFTLLVGPNGIAVATLAMTAMVVVFSEIAPKNYAYSNPERAAAFVARPIEVVVRILAPVVGAVTKGVRLFLRLFGVRMDPEAHALALDEIRGMVDLHHSEGAVEKAERDRLLAALDLREREVAEVMRHRRNIETIDASLPPAEILDFCLKSAHTRIPLWRDEPENIVGVVHAKDLLRAVHRLTADASDGWTALQRLDVVEVAMEPWFVPDTTSLDEQLRAFLTRRSHFALVVDEYGALQGLITLEDILEEIVGDIADEHDAEVEGLTRLPDGALIVNGATTIRDFVRATDWTLPDDEANTIAGLVIHEAQAIPSAGQIFSFHGFRFEVLERRRNQVTRLKVKKL</sequence>
<dbReference type="GO" id="GO:0005886">
    <property type="term" value="C:plasma membrane"/>
    <property type="evidence" value="ECO:0007669"/>
    <property type="project" value="UniProtKB-SubCell"/>
</dbReference>
<feature type="compositionally biased region" description="Low complexity" evidence="11">
    <location>
        <begin position="1"/>
        <end position="21"/>
    </location>
</feature>
<feature type="region of interest" description="Disordered" evidence="11">
    <location>
        <begin position="1"/>
        <end position="44"/>
    </location>
</feature>
<accession>A0A1I3PC88</accession>
<evidence type="ECO:0000313" key="16">
    <source>
        <dbReference type="Proteomes" id="UP000199377"/>
    </source>
</evidence>
<comment type="subcellular location">
    <subcellularLocation>
        <location evidence="1">Cell membrane</location>
        <topology evidence="1">Multi-pass membrane protein</topology>
    </subcellularLocation>
</comment>
<dbReference type="InterPro" id="IPR044751">
    <property type="entry name" value="Ion_transp-like_CBS"/>
</dbReference>
<keyword evidence="4 10" id="KW-0812">Transmembrane</keyword>
<feature type="transmembrane region" description="Helical" evidence="12">
    <location>
        <begin position="119"/>
        <end position="145"/>
    </location>
</feature>
<keyword evidence="8 10" id="KW-0472">Membrane</keyword>
<feature type="transmembrane region" description="Helical" evidence="12">
    <location>
        <begin position="63"/>
        <end position="82"/>
    </location>
</feature>
<dbReference type="PROSITE" id="PS51846">
    <property type="entry name" value="CNNM"/>
    <property type="match status" value="1"/>
</dbReference>
<proteinExistence type="inferred from homology"/>
<feature type="transmembrane region" description="Helical" evidence="12">
    <location>
        <begin position="151"/>
        <end position="170"/>
    </location>
</feature>
<evidence type="ECO:0000256" key="7">
    <source>
        <dbReference type="ARBA" id="ARBA00023122"/>
    </source>
</evidence>
<feature type="domain" description="CBS" evidence="13">
    <location>
        <begin position="341"/>
        <end position="398"/>
    </location>
</feature>
<feature type="domain" description="CNNM transmembrane" evidence="14">
    <location>
        <begin position="59"/>
        <end position="247"/>
    </location>
</feature>
<evidence type="ECO:0000256" key="9">
    <source>
        <dbReference type="PROSITE-ProRule" id="PRU00703"/>
    </source>
</evidence>
<evidence type="ECO:0000256" key="11">
    <source>
        <dbReference type="SAM" id="MobiDB-lite"/>
    </source>
</evidence>
<dbReference type="Pfam" id="PF00571">
    <property type="entry name" value="CBS"/>
    <property type="match status" value="2"/>
</dbReference>
<keyword evidence="16" id="KW-1185">Reference proteome</keyword>
<dbReference type="SUPFAM" id="SSF56176">
    <property type="entry name" value="FAD-binding/transporter-associated domain-like"/>
    <property type="match status" value="1"/>
</dbReference>
<dbReference type="PANTHER" id="PTHR22777">
    <property type="entry name" value="HEMOLYSIN-RELATED"/>
    <property type="match status" value="1"/>
</dbReference>
<evidence type="ECO:0000259" key="14">
    <source>
        <dbReference type="PROSITE" id="PS51846"/>
    </source>
</evidence>
<keyword evidence="5" id="KW-0677">Repeat</keyword>
<dbReference type="Pfam" id="PF03471">
    <property type="entry name" value="CorC_HlyC"/>
    <property type="match status" value="1"/>
</dbReference>
<dbReference type="PANTHER" id="PTHR22777:SF32">
    <property type="entry name" value="UPF0053 INNER MEMBRANE PROTEIN YFJD"/>
    <property type="match status" value="1"/>
</dbReference>
<dbReference type="SMART" id="SM00116">
    <property type="entry name" value="CBS"/>
    <property type="match status" value="2"/>
</dbReference>
<evidence type="ECO:0000256" key="8">
    <source>
        <dbReference type="ARBA" id="ARBA00023136"/>
    </source>
</evidence>
<keyword evidence="7 9" id="KW-0129">CBS domain</keyword>
<dbReference type="STRING" id="1114924.SAMN05216258_11641"/>
<protein>
    <submittedName>
        <fullName evidence="15">Mg2+ and Co2+ transporter CorB, contains DUF21, CBS pair, and CorC-HlyC domains</fullName>
    </submittedName>
</protein>
<dbReference type="InterPro" id="IPR000644">
    <property type="entry name" value="CBS_dom"/>
</dbReference>
<evidence type="ECO:0000256" key="6">
    <source>
        <dbReference type="ARBA" id="ARBA00022989"/>
    </source>
</evidence>
<feature type="domain" description="CBS" evidence="13">
    <location>
        <begin position="266"/>
        <end position="327"/>
    </location>
</feature>
<comment type="similarity">
    <text evidence="2">Belongs to the UPF0053 family. Hemolysin C subfamily.</text>
</comment>
<dbReference type="PROSITE" id="PS51371">
    <property type="entry name" value="CBS"/>
    <property type="match status" value="2"/>
</dbReference>
<evidence type="ECO:0000256" key="1">
    <source>
        <dbReference type="ARBA" id="ARBA00004651"/>
    </source>
</evidence>
<evidence type="ECO:0000256" key="5">
    <source>
        <dbReference type="ARBA" id="ARBA00022737"/>
    </source>
</evidence>
<dbReference type="InterPro" id="IPR016169">
    <property type="entry name" value="FAD-bd_PCMH_sub2"/>
</dbReference>
<name>A0A1I3PC88_9RHOB</name>
<keyword evidence="3" id="KW-1003">Cell membrane</keyword>
<dbReference type="CDD" id="cd04590">
    <property type="entry name" value="CBS_pair_CorC_HlyC_assoc"/>
    <property type="match status" value="1"/>
</dbReference>
<dbReference type="Gene3D" id="3.30.465.10">
    <property type="match status" value="1"/>
</dbReference>
<gene>
    <name evidence="15" type="ORF">SAMN05216258_11641</name>
</gene>
<dbReference type="AlphaFoldDB" id="A0A1I3PC88"/>
<dbReference type="InterPro" id="IPR036318">
    <property type="entry name" value="FAD-bd_PCMH-like_sf"/>
</dbReference>
<dbReference type="InterPro" id="IPR002550">
    <property type="entry name" value="CNNM"/>
</dbReference>
<dbReference type="FunFam" id="3.10.580.10:FF:000002">
    <property type="entry name" value="Magnesium/cobalt efflux protein CorC"/>
    <property type="match status" value="1"/>
</dbReference>
<dbReference type="InterPro" id="IPR046342">
    <property type="entry name" value="CBS_dom_sf"/>
</dbReference>
<dbReference type="SMART" id="SM01091">
    <property type="entry name" value="CorC_HlyC"/>
    <property type="match status" value="1"/>
</dbReference>
<dbReference type="GO" id="GO:0050660">
    <property type="term" value="F:flavin adenine dinucleotide binding"/>
    <property type="evidence" value="ECO:0007669"/>
    <property type="project" value="InterPro"/>
</dbReference>
<reference evidence="15 16" key="1">
    <citation type="submission" date="2016-10" db="EMBL/GenBank/DDBJ databases">
        <authorList>
            <person name="de Groot N.N."/>
        </authorList>
    </citation>
    <scope>NUCLEOTIDE SEQUENCE [LARGE SCALE GENOMIC DNA]</scope>
    <source>
        <strain evidence="15 16">CGMCC 1.11030</strain>
    </source>
</reference>
<dbReference type="EMBL" id="FOQH01000016">
    <property type="protein sequence ID" value="SFJ19234.1"/>
    <property type="molecule type" value="Genomic_DNA"/>
</dbReference>
<keyword evidence="6 10" id="KW-1133">Transmembrane helix</keyword>
<evidence type="ECO:0000256" key="12">
    <source>
        <dbReference type="SAM" id="Phobius"/>
    </source>
</evidence>
<dbReference type="SUPFAM" id="SSF54631">
    <property type="entry name" value="CBS-domain pair"/>
    <property type="match status" value="1"/>
</dbReference>
<dbReference type="Proteomes" id="UP000199377">
    <property type="component" value="Unassembled WGS sequence"/>
</dbReference>
<evidence type="ECO:0000256" key="10">
    <source>
        <dbReference type="PROSITE-ProRule" id="PRU01193"/>
    </source>
</evidence>
<evidence type="ECO:0000256" key="4">
    <source>
        <dbReference type="ARBA" id="ARBA00022692"/>
    </source>
</evidence>